<evidence type="ECO:0000256" key="4">
    <source>
        <dbReference type="ARBA" id="ARBA00022475"/>
    </source>
</evidence>
<evidence type="ECO:0000256" key="10">
    <source>
        <dbReference type="SAM" id="Phobius"/>
    </source>
</evidence>
<accession>A0A829Y6E0</accession>
<sequence>MRSGLYIAAAMIIAGLLANIVLGDPGYVALRFAGRLIEMSAVTFGLVLIAGYFAVRLLIKVITARRAWKEAQEARRHERARRSFAQGILELSEGNWEAAETTLTRNVREAEYPAAHYLTAARAADLQGAAERRDELLQRALEVAPDRRAPALVMQAEVLLKHKQLQAALTTLEQLEATKEQNARGLLLLARVYRQLGDWQKLQALEPRLRSTRGITAAMADETVAQVHLDRLKDAGTQCDLNELKAAWKETSRSLAKHPEIVVTYARASMACGDHEAAESALRDCINKQWNESAVLAYGELETDEPLKTLDRAEGWLAEHGEDAALLFTCAQLATRAELYGKARSFLETSIAIRPRLEAYQLLASLMDQLGERERSVKALNDALAFAVGRKANLPKIRARRFQERRQSDRRRS</sequence>
<comment type="subcellular location">
    <subcellularLocation>
        <location evidence="2">Cell inner membrane</location>
        <topology evidence="2">Multi-pass membrane protein</topology>
    </subcellularLocation>
</comment>
<evidence type="ECO:0000256" key="7">
    <source>
        <dbReference type="ARBA" id="ARBA00022989"/>
    </source>
</evidence>
<dbReference type="EMBL" id="BLJN01000001">
    <property type="protein sequence ID" value="GFE78571.1"/>
    <property type="molecule type" value="Genomic_DNA"/>
</dbReference>
<keyword evidence="8 10" id="KW-0472">Membrane</keyword>
<evidence type="ECO:0000256" key="5">
    <source>
        <dbReference type="ARBA" id="ARBA00022519"/>
    </source>
</evidence>
<evidence type="ECO:0000256" key="8">
    <source>
        <dbReference type="ARBA" id="ARBA00023136"/>
    </source>
</evidence>
<feature type="transmembrane region" description="Helical" evidence="10">
    <location>
        <begin position="39"/>
        <end position="59"/>
    </location>
</feature>
<evidence type="ECO:0000256" key="2">
    <source>
        <dbReference type="ARBA" id="ARBA00004429"/>
    </source>
</evidence>
<proteinExistence type="predicted"/>
<comment type="function">
    <text evidence="1">Involved in a late step of protoheme IX synthesis.</text>
</comment>
<keyword evidence="5" id="KW-0997">Cell inner membrane</keyword>
<protein>
    <submittedName>
        <fullName evidence="12">Protoporphyrinogen oxidase</fullName>
    </submittedName>
</protein>
<dbReference type="GO" id="GO:0042168">
    <property type="term" value="P:heme metabolic process"/>
    <property type="evidence" value="ECO:0007669"/>
    <property type="project" value="InterPro"/>
</dbReference>
<dbReference type="InterPro" id="IPR010817">
    <property type="entry name" value="HemY_N"/>
</dbReference>
<keyword evidence="13" id="KW-1185">Reference proteome</keyword>
<dbReference type="NCBIfam" id="TIGR00540">
    <property type="entry name" value="TPR_hemY_coli"/>
    <property type="match status" value="1"/>
</dbReference>
<dbReference type="RefSeq" id="WP_161810454.1">
    <property type="nucleotide sequence ID" value="NZ_BLJN01000001.1"/>
</dbReference>
<dbReference type="GO" id="GO:0006779">
    <property type="term" value="P:porphyrin-containing compound biosynthetic process"/>
    <property type="evidence" value="ECO:0007669"/>
    <property type="project" value="UniProtKB-KW"/>
</dbReference>
<dbReference type="AlphaFoldDB" id="A0A829Y6E0"/>
<reference evidence="13" key="1">
    <citation type="submission" date="2020-01" db="EMBL/GenBank/DDBJ databases">
        <title>'Steroidobacter agaridevorans' sp. nov., agar-degrading bacteria isolated from rhizosphere soils.</title>
        <authorList>
            <person name="Ikenaga M."/>
            <person name="Kataoka M."/>
            <person name="Murouchi A."/>
            <person name="Katsuragi S."/>
            <person name="Sakai M."/>
        </authorList>
    </citation>
    <scope>NUCLEOTIDE SEQUENCE [LARGE SCALE GENOMIC DNA]</scope>
    <source>
        <strain evidence="13">YU21-B</strain>
    </source>
</reference>
<gene>
    <name evidence="12" type="primary">hemY</name>
    <name evidence="12" type="ORF">GCM10011487_05710</name>
</gene>
<dbReference type="InterPro" id="IPR011990">
    <property type="entry name" value="TPR-like_helical_dom_sf"/>
</dbReference>
<evidence type="ECO:0000256" key="3">
    <source>
        <dbReference type="ARBA" id="ARBA00004744"/>
    </source>
</evidence>
<feature type="domain" description="HemY N-terminal" evidence="11">
    <location>
        <begin position="26"/>
        <end position="128"/>
    </location>
</feature>
<comment type="caution">
    <text evidence="12">The sequence shown here is derived from an EMBL/GenBank/DDBJ whole genome shotgun (WGS) entry which is preliminary data.</text>
</comment>
<comment type="pathway">
    <text evidence="3">Porphyrin-containing compound metabolism; protoheme biosynthesis.</text>
</comment>
<dbReference type="UniPathway" id="UPA00252"/>
<keyword evidence="7 10" id="KW-1133">Transmembrane helix</keyword>
<evidence type="ECO:0000256" key="6">
    <source>
        <dbReference type="ARBA" id="ARBA00022692"/>
    </source>
</evidence>
<evidence type="ECO:0000313" key="12">
    <source>
        <dbReference type="EMBL" id="GFE78571.1"/>
    </source>
</evidence>
<dbReference type="InterPro" id="IPR005254">
    <property type="entry name" value="Heme_biosyn_assoc_TPR_pro"/>
</dbReference>
<keyword evidence="6 10" id="KW-0812">Transmembrane</keyword>
<evidence type="ECO:0000256" key="9">
    <source>
        <dbReference type="ARBA" id="ARBA00023244"/>
    </source>
</evidence>
<dbReference type="Proteomes" id="UP000445000">
    <property type="component" value="Unassembled WGS sequence"/>
</dbReference>
<keyword evidence="9" id="KW-0627">Porphyrin biosynthesis</keyword>
<name>A0A829Y6E0_9GAMM</name>
<evidence type="ECO:0000259" key="11">
    <source>
        <dbReference type="Pfam" id="PF07219"/>
    </source>
</evidence>
<keyword evidence="4" id="KW-1003">Cell membrane</keyword>
<evidence type="ECO:0000256" key="1">
    <source>
        <dbReference type="ARBA" id="ARBA00002962"/>
    </source>
</evidence>
<dbReference type="Pfam" id="PF07219">
    <property type="entry name" value="HemY_N"/>
    <property type="match status" value="1"/>
</dbReference>
<evidence type="ECO:0000313" key="13">
    <source>
        <dbReference type="Proteomes" id="UP000445000"/>
    </source>
</evidence>
<dbReference type="GO" id="GO:0005886">
    <property type="term" value="C:plasma membrane"/>
    <property type="evidence" value="ECO:0007669"/>
    <property type="project" value="UniProtKB-SubCell"/>
</dbReference>
<organism evidence="12 13">
    <name type="scientific">Steroidobacter agaridevorans</name>
    <dbReference type="NCBI Taxonomy" id="2695856"/>
    <lineage>
        <taxon>Bacteria</taxon>
        <taxon>Pseudomonadati</taxon>
        <taxon>Pseudomonadota</taxon>
        <taxon>Gammaproteobacteria</taxon>
        <taxon>Steroidobacterales</taxon>
        <taxon>Steroidobacteraceae</taxon>
        <taxon>Steroidobacter</taxon>
    </lineage>
</organism>
<dbReference type="Gene3D" id="1.25.40.10">
    <property type="entry name" value="Tetratricopeptide repeat domain"/>
    <property type="match status" value="2"/>
</dbReference>
<dbReference type="SUPFAM" id="SSF48452">
    <property type="entry name" value="TPR-like"/>
    <property type="match status" value="2"/>
</dbReference>